<dbReference type="AlphaFoldDB" id="A0A6I2V1K1"/>
<gene>
    <name evidence="2" type="ORF">FYJ78_11790</name>
</gene>
<dbReference type="SUPFAM" id="SSF52540">
    <property type="entry name" value="P-loop containing nucleoside triphosphate hydrolases"/>
    <property type="match status" value="1"/>
</dbReference>
<dbReference type="InterPro" id="IPR003959">
    <property type="entry name" value="ATPase_AAA_core"/>
</dbReference>
<keyword evidence="2" id="KW-0067">ATP-binding</keyword>
<dbReference type="GO" id="GO:0016887">
    <property type="term" value="F:ATP hydrolysis activity"/>
    <property type="evidence" value="ECO:0007669"/>
    <property type="project" value="InterPro"/>
</dbReference>
<protein>
    <submittedName>
        <fullName evidence="2">ATP-binding protein</fullName>
    </submittedName>
</protein>
<name>A0A6I2V1K1_9FIRM</name>
<dbReference type="RefSeq" id="WP_154621597.1">
    <property type="nucleotide sequence ID" value="NZ_VUNL01000016.1"/>
</dbReference>
<keyword evidence="2" id="KW-0547">Nucleotide-binding</keyword>
<evidence type="ECO:0000313" key="3">
    <source>
        <dbReference type="Proteomes" id="UP000430222"/>
    </source>
</evidence>
<feature type="domain" description="ATPase AAA-type core" evidence="1">
    <location>
        <begin position="50"/>
        <end position="366"/>
    </location>
</feature>
<dbReference type="PANTHER" id="PTHR40396">
    <property type="entry name" value="ATPASE-LIKE PROTEIN"/>
    <property type="match status" value="1"/>
</dbReference>
<dbReference type="PANTHER" id="PTHR40396:SF1">
    <property type="entry name" value="ATPASE AAA-TYPE CORE DOMAIN-CONTAINING PROTEIN"/>
    <property type="match status" value="1"/>
</dbReference>
<comment type="caution">
    <text evidence="2">The sequence shown here is derived from an EMBL/GenBank/DDBJ whole genome shotgun (WGS) entry which is preliminary data.</text>
</comment>
<reference evidence="2 3" key="1">
    <citation type="submission" date="2019-08" db="EMBL/GenBank/DDBJ databases">
        <title>In-depth cultivation of the pig gut microbiome towards novel bacterial diversity and tailored functional studies.</title>
        <authorList>
            <person name="Wylensek D."/>
            <person name="Hitch T.C.A."/>
            <person name="Clavel T."/>
        </authorList>
    </citation>
    <scope>NUCLEOTIDE SEQUENCE [LARGE SCALE GENOMIC DNA]</scope>
    <source>
        <strain evidence="3">WCA-380-WT-3B3</strain>
    </source>
</reference>
<dbReference type="Proteomes" id="UP000430222">
    <property type="component" value="Unassembled WGS sequence"/>
</dbReference>
<dbReference type="EMBL" id="VUNL01000016">
    <property type="protein sequence ID" value="MSV25831.1"/>
    <property type="molecule type" value="Genomic_DNA"/>
</dbReference>
<organism evidence="2 3">
    <name type="scientific">Selenomonas montiformis</name>
    <dbReference type="NCBI Taxonomy" id="2652285"/>
    <lineage>
        <taxon>Bacteria</taxon>
        <taxon>Bacillati</taxon>
        <taxon>Bacillota</taxon>
        <taxon>Negativicutes</taxon>
        <taxon>Selenomonadales</taxon>
        <taxon>Selenomonadaceae</taxon>
        <taxon>Selenomonas</taxon>
    </lineage>
</organism>
<dbReference type="GO" id="GO:0005524">
    <property type="term" value="F:ATP binding"/>
    <property type="evidence" value="ECO:0007669"/>
    <property type="project" value="UniProtKB-KW"/>
</dbReference>
<dbReference type="Pfam" id="PF13304">
    <property type="entry name" value="AAA_21"/>
    <property type="match status" value="1"/>
</dbReference>
<evidence type="ECO:0000313" key="2">
    <source>
        <dbReference type="EMBL" id="MSV25831.1"/>
    </source>
</evidence>
<proteinExistence type="predicted"/>
<dbReference type="Gene3D" id="3.40.50.300">
    <property type="entry name" value="P-loop containing nucleotide triphosphate hydrolases"/>
    <property type="match status" value="1"/>
</dbReference>
<accession>A0A6I2V1K1</accession>
<keyword evidence="3" id="KW-1185">Reference proteome</keyword>
<sequence>MLVQFSVKNFRSFKNEAVLSMEASTDLEHTENVAEISNGRNVDRILKNVCLFGANAAGKSNLFKALTAAIIIVRRSNISQPGDILPLIEPFKFDTKSSVLPSEFEFVFIADNTKYVYGFSATSKKIITEYLYMYKSSRPTTLFIRENEEYKFTSPAIRRELSPIIERNGENKLFLATAAAWNSKTILVPFKWFLKIDTYDPITADNLMPRVESLLSDENNSELRPFIQDLLQKADINIADYHYTSKEVDVDEFVKQNPPLSMLSNLLPQKTKKIDIKMVHNIINDKGLEESLEIDFRDESAGTQNLFLFSPLLLKAFNDGSIICIDEFDKSLHPLLVIHLITLFNDPEINKANAQLIISTHATELMTDTIQRRDQIYFMEKNNQTGESELYSLDEFSKHGNKDIRKAYLIGRYGAIPNIR</sequence>
<evidence type="ECO:0000259" key="1">
    <source>
        <dbReference type="Pfam" id="PF13304"/>
    </source>
</evidence>
<dbReference type="InterPro" id="IPR027417">
    <property type="entry name" value="P-loop_NTPase"/>
</dbReference>